<protein>
    <recommendedName>
        <fullName evidence="5">DRBM domain-containing protein</fullName>
    </recommendedName>
</protein>
<sequence length="452" mass="48905">MSAIHSSAAASDHASGNDFGTSRRRQPAYGRCIVATITEHKNHFIIICIPVPPLNPPPESQPGGPKPPLPYVHFSSAVRGLSEVKINWVTCLTLAANLVKELELGQNATVNINGLSFVSPQFCLSSKAAQNEAAKLAFDHFTGPSAASAAMSVTPASSGMLQPTTQETCQTVSFGETMATTKDDERLKDMAHLYKNQLQIYAQKRNIALPVYDSDREGPPHDSRFKGKVTVNGKTYGSPEFYKTLKEAENAAARIALMSVSPDGVQEGDHIFFKILLQEFVQSEYSCLPKYNTSQSGPSHMPLFVSTVEIRGDYFQGQEAKTKKQAEMNAAKVAYTTLRERGTKSRNDINKEIISAPQNLNIKQATNLTDEACKVAVESVTIMKRPEPVSASNQDTIVTAKGGSSSQMNTEIATIVQSPMNLVIGGAAAPSSMKGRKVMVFPRKANLTIPPV</sequence>
<organism evidence="6 7">
    <name type="scientific">Nepenthes gracilis</name>
    <name type="common">Slender pitcher plant</name>
    <dbReference type="NCBI Taxonomy" id="150966"/>
    <lineage>
        <taxon>Eukaryota</taxon>
        <taxon>Viridiplantae</taxon>
        <taxon>Streptophyta</taxon>
        <taxon>Embryophyta</taxon>
        <taxon>Tracheophyta</taxon>
        <taxon>Spermatophyta</taxon>
        <taxon>Magnoliopsida</taxon>
        <taxon>eudicotyledons</taxon>
        <taxon>Gunneridae</taxon>
        <taxon>Pentapetalae</taxon>
        <taxon>Caryophyllales</taxon>
        <taxon>Nepenthaceae</taxon>
        <taxon>Nepenthes</taxon>
    </lineage>
</organism>
<feature type="domain" description="DRBM" evidence="5">
    <location>
        <begin position="193"/>
        <end position="262"/>
    </location>
</feature>
<dbReference type="SMART" id="SM00358">
    <property type="entry name" value="DSRM"/>
    <property type="match status" value="2"/>
</dbReference>
<evidence type="ECO:0000259" key="5">
    <source>
        <dbReference type="PROSITE" id="PS50137"/>
    </source>
</evidence>
<proteinExistence type="predicted"/>
<evidence type="ECO:0000313" key="7">
    <source>
        <dbReference type="Proteomes" id="UP001279734"/>
    </source>
</evidence>
<keyword evidence="1" id="KW-0677">Repeat</keyword>
<evidence type="ECO:0000313" key="6">
    <source>
        <dbReference type="EMBL" id="GMH23015.1"/>
    </source>
</evidence>
<dbReference type="PANTHER" id="PTHR46031:SF16">
    <property type="entry name" value="DOUBLE-STRANDED RNA-BINDING PROTEIN 4"/>
    <property type="match status" value="1"/>
</dbReference>
<name>A0AAD3T400_NEPGR</name>
<evidence type="ECO:0000256" key="4">
    <source>
        <dbReference type="SAM" id="MobiDB-lite"/>
    </source>
</evidence>
<feature type="region of interest" description="Disordered" evidence="4">
    <location>
        <begin position="1"/>
        <end position="24"/>
    </location>
</feature>
<keyword evidence="7" id="KW-1185">Reference proteome</keyword>
<accession>A0AAD3T400</accession>
<gene>
    <name evidence="6" type="ORF">Nepgr_024858</name>
</gene>
<reference evidence="6" key="1">
    <citation type="submission" date="2023-05" db="EMBL/GenBank/DDBJ databases">
        <title>Nepenthes gracilis genome sequencing.</title>
        <authorList>
            <person name="Fukushima K."/>
        </authorList>
    </citation>
    <scope>NUCLEOTIDE SEQUENCE</scope>
    <source>
        <strain evidence="6">SING2019-196</strain>
    </source>
</reference>
<dbReference type="Proteomes" id="UP001279734">
    <property type="component" value="Unassembled WGS sequence"/>
</dbReference>
<dbReference type="InterPro" id="IPR044450">
    <property type="entry name" value="AtDRB-like_DSRM_1"/>
</dbReference>
<feature type="compositionally biased region" description="Low complexity" evidence="4">
    <location>
        <begin position="1"/>
        <end position="14"/>
    </location>
</feature>
<dbReference type="Gene3D" id="3.30.160.20">
    <property type="match status" value="2"/>
</dbReference>
<comment type="caution">
    <text evidence="6">The sequence shown here is derived from an EMBL/GenBank/DDBJ whole genome shotgun (WGS) entry which is preliminary data.</text>
</comment>
<dbReference type="PANTHER" id="PTHR46031">
    <property type="match status" value="1"/>
</dbReference>
<keyword evidence="2 3" id="KW-0694">RNA-binding</keyword>
<evidence type="ECO:0000256" key="2">
    <source>
        <dbReference type="ARBA" id="ARBA00022884"/>
    </source>
</evidence>
<evidence type="ECO:0000256" key="1">
    <source>
        <dbReference type="ARBA" id="ARBA00022737"/>
    </source>
</evidence>
<dbReference type="Pfam" id="PF00035">
    <property type="entry name" value="dsrm"/>
    <property type="match status" value="2"/>
</dbReference>
<dbReference type="InterPro" id="IPR014720">
    <property type="entry name" value="dsRBD_dom"/>
</dbReference>
<dbReference type="EMBL" id="BSYO01000025">
    <property type="protein sequence ID" value="GMH23015.1"/>
    <property type="molecule type" value="Genomic_DNA"/>
</dbReference>
<evidence type="ECO:0000256" key="3">
    <source>
        <dbReference type="PROSITE-ProRule" id="PRU00266"/>
    </source>
</evidence>
<dbReference type="GO" id="GO:0003725">
    <property type="term" value="F:double-stranded RNA binding"/>
    <property type="evidence" value="ECO:0007669"/>
    <property type="project" value="InterPro"/>
</dbReference>
<feature type="domain" description="DRBM" evidence="5">
    <location>
        <begin position="272"/>
        <end position="340"/>
    </location>
</feature>
<dbReference type="CDD" id="cd19907">
    <property type="entry name" value="DSRM_AtDRB-like_rpt1"/>
    <property type="match status" value="1"/>
</dbReference>
<dbReference type="AlphaFoldDB" id="A0AAD3T400"/>
<dbReference type="SUPFAM" id="SSF54768">
    <property type="entry name" value="dsRNA-binding domain-like"/>
    <property type="match status" value="2"/>
</dbReference>
<dbReference type="PROSITE" id="PS50137">
    <property type="entry name" value="DS_RBD"/>
    <property type="match status" value="2"/>
</dbReference>